<dbReference type="AlphaFoldDB" id="A0A517N9C2"/>
<name>A0A517N9C2_9BACT</name>
<evidence type="ECO:0000259" key="2">
    <source>
        <dbReference type="Pfam" id="PF02129"/>
    </source>
</evidence>
<dbReference type="Gene3D" id="3.40.50.1820">
    <property type="entry name" value="alpha/beta hydrolase"/>
    <property type="match status" value="1"/>
</dbReference>
<dbReference type="InterPro" id="IPR029058">
    <property type="entry name" value="AB_hydrolase_fold"/>
</dbReference>
<dbReference type="InterPro" id="IPR050261">
    <property type="entry name" value="FrsA_esterase"/>
</dbReference>
<keyword evidence="4" id="KW-1185">Reference proteome</keyword>
<dbReference type="InterPro" id="IPR000383">
    <property type="entry name" value="Xaa-Pro-like_dom"/>
</dbReference>
<dbReference type="Proteomes" id="UP000318538">
    <property type="component" value="Chromosome"/>
</dbReference>
<dbReference type="OrthoDB" id="9805123at2"/>
<proteinExistence type="predicted"/>
<keyword evidence="1" id="KW-1133">Transmembrane helix</keyword>
<gene>
    <name evidence="3" type="ORF">K227x_21250</name>
</gene>
<accession>A0A517N9C2</accession>
<sequence length="314" mass="33505">MASSIGSGKTWLIIGGVIAAMLLVCCGVGGWFANSFYQQSLGSAELPDGMTYTQWRDGFQTQLLTPGPAPQDYDDEPLPPGVEQVSYPSGDLSLKAWVMRPQQTATGAEPGSPPKRPGLVFLHGGFAFGIGDLLACQEASDRGYVVMAPALRGENGNPGNFEMFLGEADDAKAAATWLASQPDVAPNRVYVFGHSVGGGVSAMLSLLDQVPIRHSGSSGGLYPPVVFLGWASDVPFNNTPEERMARLLLGNISHMQRDHYAYLGEQDNLRDSIAIAESEAPGESNLHLEIVPGDHFTSFDAALSKYLDLADQDE</sequence>
<protein>
    <submittedName>
        <fullName evidence="3">Alpha/beta hydrolase family protein</fullName>
    </submittedName>
</protein>
<dbReference type="SUPFAM" id="SSF53474">
    <property type="entry name" value="alpha/beta-Hydrolases"/>
    <property type="match status" value="1"/>
</dbReference>
<keyword evidence="1" id="KW-0472">Membrane</keyword>
<dbReference type="Pfam" id="PF02129">
    <property type="entry name" value="Peptidase_S15"/>
    <property type="match status" value="1"/>
</dbReference>
<dbReference type="GO" id="GO:0016787">
    <property type="term" value="F:hydrolase activity"/>
    <property type="evidence" value="ECO:0007669"/>
    <property type="project" value="UniProtKB-KW"/>
</dbReference>
<evidence type="ECO:0000313" key="4">
    <source>
        <dbReference type="Proteomes" id="UP000318538"/>
    </source>
</evidence>
<evidence type="ECO:0000256" key="1">
    <source>
        <dbReference type="SAM" id="Phobius"/>
    </source>
</evidence>
<dbReference type="PANTHER" id="PTHR22946">
    <property type="entry name" value="DIENELACTONE HYDROLASE DOMAIN-CONTAINING PROTEIN-RELATED"/>
    <property type="match status" value="1"/>
</dbReference>
<dbReference type="EMBL" id="CP036525">
    <property type="protein sequence ID" value="QDT03740.1"/>
    <property type="molecule type" value="Genomic_DNA"/>
</dbReference>
<keyword evidence="1" id="KW-0812">Transmembrane</keyword>
<feature type="transmembrane region" description="Helical" evidence="1">
    <location>
        <begin position="12"/>
        <end position="33"/>
    </location>
</feature>
<feature type="domain" description="Xaa-Pro dipeptidyl-peptidase-like" evidence="2">
    <location>
        <begin position="74"/>
        <end position="205"/>
    </location>
</feature>
<dbReference type="RefSeq" id="WP_145169355.1">
    <property type="nucleotide sequence ID" value="NZ_CP036525.1"/>
</dbReference>
<reference evidence="3 4" key="1">
    <citation type="submission" date="2019-02" db="EMBL/GenBank/DDBJ databases">
        <title>Deep-cultivation of Planctomycetes and their phenomic and genomic characterization uncovers novel biology.</title>
        <authorList>
            <person name="Wiegand S."/>
            <person name="Jogler M."/>
            <person name="Boedeker C."/>
            <person name="Pinto D."/>
            <person name="Vollmers J."/>
            <person name="Rivas-Marin E."/>
            <person name="Kohn T."/>
            <person name="Peeters S.H."/>
            <person name="Heuer A."/>
            <person name="Rast P."/>
            <person name="Oberbeckmann S."/>
            <person name="Bunk B."/>
            <person name="Jeske O."/>
            <person name="Meyerdierks A."/>
            <person name="Storesund J.E."/>
            <person name="Kallscheuer N."/>
            <person name="Luecker S."/>
            <person name="Lage O.M."/>
            <person name="Pohl T."/>
            <person name="Merkel B.J."/>
            <person name="Hornburger P."/>
            <person name="Mueller R.-W."/>
            <person name="Bruemmer F."/>
            <person name="Labrenz M."/>
            <person name="Spormann A.M."/>
            <person name="Op den Camp H."/>
            <person name="Overmann J."/>
            <person name="Amann R."/>
            <person name="Jetten M.S.M."/>
            <person name="Mascher T."/>
            <person name="Medema M.H."/>
            <person name="Devos D.P."/>
            <person name="Kaster A.-K."/>
            <person name="Ovreas L."/>
            <person name="Rohde M."/>
            <person name="Galperin M.Y."/>
            <person name="Jogler C."/>
        </authorList>
    </citation>
    <scope>NUCLEOTIDE SEQUENCE [LARGE SCALE GENOMIC DNA]</scope>
    <source>
        <strain evidence="3 4">K22_7</strain>
    </source>
</reference>
<dbReference type="KEGG" id="rlc:K227x_21250"/>
<keyword evidence="3" id="KW-0378">Hydrolase</keyword>
<organism evidence="3 4">
    <name type="scientific">Rubripirellula lacrimiformis</name>
    <dbReference type="NCBI Taxonomy" id="1930273"/>
    <lineage>
        <taxon>Bacteria</taxon>
        <taxon>Pseudomonadati</taxon>
        <taxon>Planctomycetota</taxon>
        <taxon>Planctomycetia</taxon>
        <taxon>Pirellulales</taxon>
        <taxon>Pirellulaceae</taxon>
        <taxon>Rubripirellula</taxon>
    </lineage>
</organism>
<evidence type="ECO:0000313" key="3">
    <source>
        <dbReference type="EMBL" id="QDT03740.1"/>
    </source>
</evidence>